<feature type="transmembrane region" description="Helical" evidence="12">
    <location>
        <begin position="183"/>
        <end position="201"/>
    </location>
</feature>
<evidence type="ECO:0000313" key="14">
    <source>
        <dbReference type="EMBL" id="CDR34656.1"/>
    </source>
</evidence>
<evidence type="ECO:0000256" key="8">
    <source>
        <dbReference type="ARBA" id="ARBA00023004"/>
    </source>
</evidence>
<protein>
    <submittedName>
        <fullName evidence="14">Fatty-acid desaturase</fullName>
        <ecNumber evidence="14">1.14.19.1</ecNumber>
    </submittedName>
</protein>
<evidence type="ECO:0000256" key="9">
    <source>
        <dbReference type="ARBA" id="ARBA00023098"/>
    </source>
</evidence>
<dbReference type="PANTHER" id="PTHR11351:SF31">
    <property type="entry name" value="DESATURASE 1, ISOFORM A-RELATED"/>
    <property type="match status" value="1"/>
</dbReference>
<dbReference type="STRING" id="1437425.CSEC_1847"/>
<dbReference type="eggNOG" id="COG1398">
    <property type="taxonomic scope" value="Bacteria"/>
</dbReference>
<dbReference type="PRINTS" id="PR00075">
    <property type="entry name" value="FACDDSATRASE"/>
</dbReference>
<keyword evidence="8" id="KW-0408">Iron</keyword>
<dbReference type="PANTHER" id="PTHR11351">
    <property type="entry name" value="ACYL-COA DESATURASE"/>
    <property type="match status" value="1"/>
</dbReference>
<dbReference type="InterPro" id="IPR005804">
    <property type="entry name" value="FA_desaturase_dom"/>
</dbReference>
<gene>
    <name evidence="14" type="ORF">CSEC_1847</name>
</gene>
<comment type="subcellular location">
    <subcellularLocation>
        <location evidence="1">Membrane</location>
        <topology evidence="1">Multi-pass membrane protein</topology>
    </subcellularLocation>
</comment>
<keyword evidence="7 14" id="KW-0560">Oxidoreductase</keyword>
<dbReference type="GO" id="GO:0006633">
    <property type="term" value="P:fatty acid biosynthetic process"/>
    <property type="evidence" value="ECO:0007669"/>
    <property type="project" value="UniProtKB-KW"/>
</dbReference>
<evidence type="ECO:0000256" key="3">
    <source>
        <dbReference type="ARBA" id="ARBA00022516"/>
    </source>
</evidence>
<feature type="transmembrane region" description="Helical" evidence="12">
    <location>
        <begin position="41"/>
        <end position="59"/>
    </location>
</feature>
<feature type="transmembrane region" description="Helical" evidence="12">
    <location>
        <begin position="12"/>
        <end position="35"/>
    </location>
</feature>
<dbReference type="GO" id="GO:0016020">
    <property type="term" value="C:membrane"/>
    <property type="evidence" value="ECO:0007669"/>
    <property type="project" value="UniProtKB-SubCell"/>
</dbReference>
<dbReference type="EC" id="1.14.19.1" evidence="14"/>
<feature type="transmembrane region" description="Helical" evidence="12">
    <location>
        <begin position="259"/>
        <end position="276"/>
    </location>
</feature>
<keyword evidence="9" id="KW-0443">Lipid metabolism</keyword>
<accession>A0A090D042</accession>
<evidence type="ECO:0000259" key="13">
    <source>
        <dbReference type="Pfam" id="PF00487"/>
    </source>
</evidence>
<dbReference type="RefSeq" id="WP_053331972.1">
    <property type="nucleotide sequence ID" value="NZ_CCEJ010000009.1"/>
</dbReference>
<comment type="caution">
    <text evidence="14">The sequence shown here is derived from an EMBL/GenBank/DDBJ whole genome shotgun (WGS) entry which is preliminary data.</text>
</comment>
<organism evidence="14 15">
    <name type="scientific">Candidatus Criblamydia sequanensis CRIB-18</name>
    <dbReference type="NCBI Taxonomy" id="1437425"/>
    <lineage>
        <taxon>Bacteria</taxon>
        <taxon>Pseudomonadati</taxon>
        <taxon>Chlamydiota</taxon>
        <taxon>Chlamydiia</taxon>
        <taxon>Parachlamydiales</taxon>
        <taxon>Candidatus Criblamydiaceae</taxon>
        <taxon>Candidatus Criblamydia</taxon>
    </lineage>
</organism>
<evidence type="ECO:0000256" key="7">
    <source>
        <dbReference type="ARBA" id="ARBA00023002"/>
    </source>
</evidence>
<dbReference type="AlphaFoldDB" id="A0A090D042"/>
<evidence type="ECO:0000256" key="12">
    <source>
        <dbReference type="SAM" id="Phobius"/>
    </source>
</evidence>
<reference evidence="14" key="2">
    <citation type="submission" date="2014-09" db="EMBL/GenBank/DDBJ databases">
        <title>Criblamydia sequanensis harbors a mega-plasmid encoding arsenite resistance.</title>
        <authorList>
            <person name="Bertelli C."/>
            <person name="Goesmann A."/>
            <person name="Greub G."/>
        </authorList>
    </citation>
    <scope>NUCLEOTIDE SEQUENCE [LARGE SCALE GENOMIC DNA]</scope>
    <source>
        <strain evidence="14">CRIB-18</strain>
    </source>
</reference>
<keyword evidence="15" id="KW-1185">Reference proteome</keyword>
<keyword evidence="3" id="KW-0444">Lipid biosynthesis</keyword>
<dbReference type="CDD" id="cd03505">
    <property type="entry name" value="Delta9-FADS-like"/>
    <property type="match status" value="1"/>
</dbReference>
<dbReference type="GO" id="GO:0004768">
    <property type="term" value="F:stearoyl-CoA 9-desaturase activity"/>
    <property type="evidence" value="ECO:0007669"/>
    <property type="project" value="UniProtKB-EC"/>
</dbReference>
<evidence type="ECO:0000256" key="10">
    <source>
        <dbReference type="ARBA" id="ARBA00023136"/>
    </source>
</evidence>
<dbReference type="Pfam" id="PF00487">
    <property type="entry name" value="FA_desaturase"/>
    <property type="match status" value="1"/>
</dbReference>
<keyword evidence="6 12" id="KW-1133">Transmembrane helix</keyword>
<evidence type="ECO:0000256" key="5">
    <source>
        <dbReference type="ARBA" id="ARBA00022832"/>
    </source>
</evidence>
<sequence length="382" mass="45008">MSFKHLDISRGVNWVPALFIVIYQSILLLSLPFYLYYHPPGIGVVLAMTVLLYLSGLAITAGYHRYFSHKAYKTYRPIEIILLFFGSMAVQGSALRWSFDHRIHHAHVDTPNDPYSIEKGFWYAHFLWLFEKPKEIEPKVVGDLLQNPLVMFQHKFQIPLMIVTNAIAFFAVGWLFEDYLGAFVISLWLRMFCLHHFTWFINSLAHTWGDKPFSQEQSAVNNYVISLLTFGEGYHNYHHTFANDYRNGIRWYHFDPTKWLIYGLSLVGLTYNLRRIDKASIQKRMVNERKSLLLEQLKKCWYVKREDLEKAVLETSEKVLSKLGEVQNLKNLYKKAKKEKESREYLISLKRELKSLKKGLQADWKNWKKLAKTIMRMQALPA</sequence>
<keyword evidence="11" id="KW-0275">Fatty acid biosynthesis</keyword>
<proteinExistence type="inferred from homology"/>
<evidence type="ECO:0000256" key="1">
    <source>
        <dbReference type="ARBA" id="ARBA00004141"/>
    </source>
</evidence>
<evidence type="ECO:0000313" key="15">
    <source>
        <dbReference type="Proteomes" id="UP000031552"/>
    </source>
</evidence>
<feature type="transmembrane region" description="Helical" evidence="12">
    <location>
        <begin position="156"/>
        <end position="176"/>
    </location>
</feature>
<dbReference type="EMBL" id="CCEJ010000009">
    <property type="protein sequence ID" value="CDR34656.1"/>
    <property type="molecule type" value="Genomic_DNA"/>
</dbReference>
<evidence type="ECO:0000256" key="6">
    <source>
        <dbReference type="ARBA" id="ARBA00022989"/>
    </source>
</evidence>
<feature type="transmembrane region" description="Helical" evidence="12">
    <location>
        <begin position="80"/>
        <end position="99"/>
    </location>
</feature>
<evidence type="ECO:0000256" key="11">
    <source>
        <dbReference type="ARBA" id="ARBA00023160"/>
    </source>
</evidence>
<name>A0A090D042_9BACT</name>
<keyword evidence="10 12" id="KW-0472">Membrane</keyword>
<dbReference type="InterPro" id="IPR015876">
    <property type="entry name" value="Acyl-CoA_DS"/>
</dbReference>
<evidence type="ECO:0000256" key="2">
    <source>
        <dbReference type="ARBA" id="ARBA00008749"/>
    </source>
</evidence>
<comment type="similarity">
    <text evidence="2">Belongs to the fatty acid desaturase type 2 family.</text>
</comment>
<keyword evidence="5" id="KW-0276">Fatty acid metabolism</keyword>
<dbReference type="Proteomes" id="UP000031552">
    <property type="component" value="Unassembled WGS sequence"/>
</dbReference>
<reference evidence="14" key="1">
    <citation type="submission" date="2013-12" db="EMBL/GenBank/DDBJ databases">
        <authorList>
            <person name="Linke B."/>
        </authorList>
    </citation>
    <scope>NUCLEOTIDE SEQUENCE [LARGE SCALE GENOMIC DNA]</scope>
    <source>
        <strain evidence="14">CRIB-18</strain>
    </source>
</reference>
<evidence type="ECO:0000256" key="4">
    <source>
        <dbReference type="ARBA" id="ARBA00022692"/>
    </source>
</evidence>
<dbReference type="OrthoDB" id="19906at2"/>
<feature type="domain" description="Fatty acid desaturase" evidence="13">
    <location>
        <begin position="46"/>
        <end position="260"/>
    </location>
</feature>
<keyword evidence="4 12" id="KW-0812">Transmembrane</keyword>